<keyword evidence="2" id="KW-1185">Reference proteome</keyword>
<dbReference type="Proteomes" id="UP000004754">
    <property type="component" value="Unassembled WGS sequence"/>
</dbReference>
<comment type="caution">
    <text evidence="1">The sequence shown here is derived from an EMBL/GenBank/DDBJ whole genome shotgun (WGS) entry which is preliminary data.</text>
</comment>
<dbReference type="AlphaFoldDB" id="E6MJX0"/>
<accession>E6MJX0</accession>
<sequence>MLRDCIRDEIKALPQHKTNPLSGLTIGKRPEKAALKLASVKNYLASATALAACTM</sequence>
<proteinExistence type="predicted"/>
<gene>
    <name evidence="1" type="ORF">HMP0721_2305</name>
</gene>
<name>E6MJX0_9FIRM</name>
<reference evidence="1 2" key="1">
    <citation type="submission" date="2010-12" db="EMBL/GenBank/DDBJ databases">
        <authorList>
            <person name="Muzny D."/>
            <person name="Qin X."/>
            <person name="Deng J."/>
            <person name="Jiang H."/>
            <person name="Liu Y."/>
            <person name="Qu J."/>
            <person name="Song X.-Z."/>
            <person name="Zhang L."/>
            <person name="Thornton R."/>
            <person name="Coyle M."/>
            <person name="Francisco L."/>
            <person name="Jackson L."/>
            <person name="Javaid M."/>
            <person name="Korchina V."/>
            <person name="Kovar C."/>
            <person name="Mata R."/>
            <person name="Mathew T."/>
            <person name="Ngo R."/>
            <person name="Nguyen L."/>
            <person name="Nguyen N."/>
            <person name="Okwuonu G."/>
            <person name="Ongeri F."/>
            <person name="Pham C."/>
            <person name="Simmons D."/>
            <person name="Wilczek-Boney K."/>
            <person name="Hale W."/>
            <person name="Jakkamsetti A."/>
            <person name="Pham P."/>
            <person name="Ruth R."/>
            <person name="San Lucas F."/>
            <person name="Warren J."/>
            <person name="Zhang J."/>
            <person name="Zhao Z."/>
            <person name="Zhou C."/>
            <person name="Zhu D."/>
            <person name="Lee S."/>
            <person name="Bess C."/>
            <person name="Blankenburg K."/>
            <person name="Forbes L."/>
            <person name="Fu Q."/>
            <person name="Gubbala S."/>
            <person name="Hirani K."/>
            <person name="Jayaseelan J.C."/>
            <person name="Lara F."/>
            <person name="Munidasa M."/>
            <person name="Palculict T."/>
            <person name="Patil S."/>
            <person name="Pu L.-L."/>
            <person name="Saada N."/>
            <person name="Tang L."/>
            <person name="Weissenberger G."/>
            <person name="Zhu Y."/>
            <person name="Hemphill L."/>
            <person name="Shang Y."/>
            <person name="Youmans B."/>
            <person name="Ayvaz T."/>
            <person name="Ross M."/>
            <person name="Santibanez J."/>
            <person name="Aqrawi P."/>
            <person name="Gross S."/>
            <person name="Joshi V."/>
            <person name="Fowler G."/>
            <person name="Nazareth L."/>
            <person name="Reid J."/>
            <person name="Worley K."/>
            <person name="Petrosino J."/>
            <person name="Highlander S."/>
            <person name="Gibbs R."/>
        </authorList>
    </citation>
    <scope>NUCLEOTIDE SEQUENCE [LARGE SCALE GENOMIC DNA]</scope>
    <source>
        <strain evidence="1 2">ATCC 23263</strain>
    </source>
</reference>
<evidence type="ECO:0000313" key="2">
    <source>
        <dbReference type="Proteomes" id="UP000004754"/>
    </source>
</evidence>
<dbReference type="HOGENOM" id="CLU_3028904_0_0_9"/>
<evidence type="ECO:0000313" key="1">
    <source>
        <dbReference type="EMBL" id="EFV00489.1"/>
    </source>
</evidence>
<organism evidence="1 2">
    <name type="scientific">Pseudoramibacter alactolyticus ATCC 23263</name>
    <dbReference type="NCBI Taxonomy" id="887929"/>
    <lineage>
        <taxon>Bacteria</taxon>
        <taxon>Bacillati</taxon>
        <taxon>Bacillota</taxon>
        <taxon>Clostridia</taxon>
        <taxon>Eubacteriales</taxon>
        <taxon>Eubacteriaceae</taxon>
        <taxon>Pseudoramibacter</taxon>
    </lineage>
</organism>
<protein>
    <submittedName>
        <fullName evidence="1">Uncharacterized protein</fullName>
    </submittedName>
</protein>
<dbReference type="EMBL" id="AEQN01000033">
    <property type="protein sequence ID" value="EFV00489.1"/>
    <property type="molecule type" value="Genomic_DNA"/>
</dbReference>